<evidence type="ECO:0000256" key="6">
    <source>
        <dbReference type="ARBA" id="ARBA00022979"/>
    </source>
</evidence>
<evidence type="ECO:0000256" key="10">
    <source>
        <dbReference type="ARBA" id="ARBA00023136"/>
    </source>
</evidence>
<keyword evidence="4 14" id="KW-0812">Transmembrane</keyword>
<evidence type="ECO:0000256" key="13">
    <source>
        <dbReference type="RuleBase" id="RU362091"/>
    </source>
</evidence>
<feature type="transmembrane region" description="Helical" evidence="14">
    <location>
        <begin position="74"/>
        <end position="101"/>
    </location>
</feature>
<keyword evidence="7 14" id="KW-1133">Transmembrane helix</keyword>
<reference evidence="16" key="1">
    <citation type="submission" date="2022-11" db="UniProtKB">
        <authorList>
            <consortium name="WormBaseParasite"/>
        </authorList>
    </citation>
    <scope>IDENTIFICATION</scope>
</reference>
<dbReference type="Proteomes" id="UP000887574">
    <property type="component" value="Unplaced"/>
</dbReference>
<name>A0A915D4D9_9BILA</name>
<sequence>MVDWLGILAIVFFYLLILVVGIWAGRKTDEQKTGIGEQTEEVMLAGRNIGTLVGIFTMTATWVGGAYINGTAEALYNGGILGCQAPIGYALSLVLGGVLFARRMREAGYITMLDPFQIKYGQRVGGLMFFPALLGEVFWSAAILSALGATLSVILGLNMNASVILSAFIAVFYTFTGGLYAVAYTDVVQLFCIFIGLWVCVPASLLQDKTTDISANPSGWIGEVGGFREKSLWVDCMLLLIFGGIPWQVYFQRVLSSRTSEGAQKLSFIAGAGCLMMAIPPALIGAIARNTDWRLTEYSPWGNGTKSEHIPADQTSMVVPLVFQYLTPKWVTFIGLGAVSAAVMSSADSSVLSAASMFAHNIWKLTIRPHVNIL</sequence>
<evidence type="ECO:0000256" key="4">
    <source>
        <dbReference type="ARBA" id="ARBA00022692"/>
    </source>
</evidence>
<dbReference type="GO" id="GO:0005307">
    <property type="term" value="F:choline:sodium symporter activity"/>
    <property type="evidence" value="ECO:0007669"/>
    <property type="project" value="TreeGrafter"/>
</dbReference>
<feature type="transmembrane region" description="Helical" evidence="14">
    <location>
        <begin position="6"/>
        <end position="24"/>
    </location>
</feature>
<evidence type="ECO:0000256" key="9">
    <source>
        <dbReference type="ARBA" id="ARBA00023065"/>
    </source>
</evidence>
<comment type="similarity">
    <text evidence="2 13">Belongs to the sodium:solute symporter (SSF) (TC 2.A.21) family.</text>
</comment>
<evidence type="ECO:0000256" key="1">
    <source>
        <dbReference type="ARBA" id="ARBA00004141"/>
    </source>
</evidence>
<dbReference type="Pfam" id="PF00474">
    <property type="entry name" value="SSF"/>
    <property type="match status" value="1"/>
</dbReference>
<protein>
    <submittedName>
        <fullName evidence="16">High-affinity choline transporter 1</fullName>
    </submittedName>
</protein>
<dbReference type="PANTHER" id="PTHR45897:SF4">
    <property type="entry name" value="HIGH-AFFINITY CHOLINE TRANSPORTER 1"/>
    <property type="match status" value="1"/>
</dbReference>
<keyword evidence="3" id="KW-0813">Transport</keyword>
<evidence type="ECO:0000313" key="15">
    <source>
        <dbReference type="Proteomes" id="UP000887574"/>
    </source>
</evidence>
<feature type="transmembrane region" description="Helical" evidence="14">
    <location>
        <begin position="45"/>
        <end position="68"/>
    </location>
</feature>
<evidence type="ECO:0000256" key="12">
    <source>
        <dbReference type="ARBA" id="ARBA00023201"/>
    </source>
</evidence>
<evidence type="ECO:0000256" key="7">
    <source>
        <dbReference type="ARBA" id="ARBA00022989"/>
    </source>
</evidence>
<keyword evidence="6" id="KW-0530">Neurotransmitter biosynthesis</keyword>
<dbReference type="Gene3D" id="1.20.1730.10">
    <property type="entry name" value="Sodium/glucose cotransporter"/>
    <property type="match status" value="1"/>
</dbReference>
<feature type="transmembrane region" description="Helical" evidence="14">
    <location>
        <begin position="232"/>
        <end position="254"/>
    </location>
</feature>
<proteinExistence type="inferred from homology"/>
<evidence type="ECO:0000256" key="3">
    <source>
        <dbReference type="ARBA" id="ARBA00022448"/>
    </source>
</evidence>
<feature type="transmembrane region" description="Helical" evidence="14">
    <location>
        <begin position="330"/>
        <end position="359"/>
    </location>
</feature>
<organism evidence="15 16">
    <name type="scientific">Ditylenchus dipsaci</name>
    <dbReference type="NCBI Taxonomy" id="166011"/>
    <lineage>
        <taxon>Eukaryota</taxon>
        <taxon>Metazoa</taxon>
        <taxon>Ecdysozoa</taxon>
        <taxon>Nematoda</taxon>
        <taxon>Chromadorea</taxon>
        <taxon>Rhabditida</taxon>
        <taxon>Tylenchina</taxon>
        <taxon>Tylenchomorpha</taxon>
        <taxon>Sphaerularioidea</taxon>
        <taxon>Anguinidae</taxon>
        <taxon>Anguininae</taxon>
        <taxon>Ditylenchus</taxon>
    </lineage>
</organism>
<keyword evidence="8" id="KW-0915">Sodium</keyword>
<keyword evidence="15" id="KW-1185">Reference proteome</keyword>
<keyword evidence="11" id="KW-0325">Glycoprotein</keyword>
<dbReference type="GO" id="GO:0008292">
    <property type="term" value="P:acetylcholine biosynthetic process"/>
    <property type="evidence" value="ECO:0007669"/>
    <property type="project" value="TreeGrafter"/>
</dbReference>
<dbReference type="InterPro" id="IPR001734">
    <property type="entry name" value="Na/solute_symporter"/>
</dbReference>
<feature type="transmembrane region" description="Helical" evidence="14">
    <location>
        <begin position="266"/>
        <end position="288"/>
    </location>
</feature>
<feature type="transmembrane region" description="Helical" evidence="14">
    <location>
        <begin position="190"/>
        <end position="207"/>
    </location>
</feature>
<dbReference type="AlphaFoldDB" id="A0A915D4D9"/>
<dbReference type="GO" id="GO:0005886">
    <property type="term" value="C:plasma membrane"/>
    <property type="evidence" value="ECO:0007669"/>
    <property type="project" value="TreeGrafter"/>
</dbReference>
<dbReference type="InterPro" id="IPR052244">
    <property type="entry name" value="Choline_transporter"/>
</dbReference>
<evidence type="ECO:0000256" key="14">
    <source>
        <dbReference type="SAM" id="Phobius"/>
    </source>
</evidence>
<dbReference type="WBParaSite" id="jg15449">
    <property type="protein sequence ID" value="jg15449"/>
    <property type="gene ID" value="jg15449"/>
</dbReference>
<keyword evidence="10 14" id="KW-0472">Membrane</keyword>
<dbReference type="PANTHER" id="PTHR45897">
    <property type="entry name" value="HIGH-AFFINITY CHOLINE TRANSPORTER 1"/>
    <property type="match status" value="1"/>
</dbReference>
<feature type="transmembrane region" description="Helical" evidence="14">
    <location>
        <begin position="163"/>
        <end position="183"/>
    </location>
</feature>
<keyword evidence="5" id="KW-0769">Symport</keyword>
<accession>A0A915D4D9</accession>
<evidence type="ECO:0000256" key="2">
    <source>
        <dbReference type="ARBA" id="ARBA00006434"/>
    </source>
</evidence>
<keyword evidence="12" id="KW-0739">Sodium transport</keyword>
<evidence type="ECO:0000256" key="11">
    <source>
        <dbReference type="ARBA" id="ARBA00023180"/>
    </source>
</evidence>
<comment type="subcellular location">
    <subcellularLocation>
        <location evidence="1">Membrane</location>
        <topology evidence="1">Multi-pass membrane protein</topology>
    </subcellularLocation>
</comment>
<evidence type="ECO:0000256" key="8">
    <source>
        <dbReference type="ARBA" id="ARBA00023053"/>
    </source>
</evidence>
<dbReference type="PROSITE" id="PS50283">
    <property type="entry name" value="NA_SOLUT_SYMP_3"/>
    <property type="match status" value="1"/>
</dbReference>
<dbReference type="InterPro" id="IPR038377">
    <property type="entry name" value="Na/Glc_symporter_sf"/>
</dbReference>
<evidence type="ECO:0000313" key="16">
    <source>
        <dbReference type="WBParaSite" id="jg15449"/>
    </source>
</evidence>
<keyword evidence="9" id="KW-0406">Ion transport</keyword>
<dbReference type="CDD" id="cd11474">
    <property type="entry name" value="SLC5sbd_CHT"/>
    <property type="match status" value="1"/>
</dbReference>
<evidence type="ECO:0000256" key="5">
    <source>
        <dbReference type="ARBA" id="ARBA00022847"/>
    </source>
</evidence>